<dbReference type="EMBL" id="BHGK01000001">
    <property type="protein sequence ID" value="GCA68050.1"/>
    <property type="molecule type" value="Genomic_DNA"/>
</dbReference>
<proteinExistence type="predicted"/>
<gene>
    <name evidence="1" type="ORF">KGMB01110_24860</name>
</gene>
<name>A0A391P481_9FIRM</name>
<evidence type="ECO:0000313" key="1">
    <source>
        <dbReference type="EMBL" id="GCA68050.1"/>
    </source>
</evidence>
<reference evidence="2" key="1">
    <citation type="submission" date="2018-09" db="EMBL/GenBank/DDBJ databases">
        <title>Draft Genome Sequence of Mediterraneibacter sp. KCTC 15684.</title>
        <authorList>
            <person name="Kim J.S."/>
            <person name="Han K.I."/>
            <person name="Suh M.K."/>
            <person name="Lee K.C."/>
            <person name="Eom M.K."/>
            <person name="Lee J.H."/>
            <person name="Park S.H."/>
            <person name="Kang S.W."/>
            <person name="Park J.E."/>
            <person name="Oh B.S."/>
            <person name="Yu S.Y."/>
            <person name="Choi S.H."/>
            <person name="Lee D.H."/>
            <person name="Yoon H."/>
            <person name="Kim B."/>
            <person name="Yang S.J."/>
            <person name="Lee J.S."/>
        </authorList>
    </citation>
    <scope>NUCLEOTIDE SEQUENCE [LARGE SCALE GENOMIC DNA]</scope>
    <source>
        <strain evidence="2">KCTC 15684</strain>
    </source>
</reference>
<sequence>MSDEAIRAPYADYTYYQNEYRGTKVDEKTFGENLKWATALVDMVTFGRVKRLEEIPDCVKDAACCAVEKYTDYQKLRAQELKSESNDGYSVTYSDAGKESDMRQDVISDIKTYLSGTGLTYRGRSKKYDD</sequence>
<accession>A0A391P481</accession>
<dbReference type="AlphaFoldDB" id="A0A391P481"/>
<evidence type="ECO:0008006" key="3">
    <source>
        <dbReference type="Google" id="ProtNLM"/>
    </source>
</evidence>
<dbReference type="CDD" id="cd08053">
    <property type="entry name" value="Yqbg"/>
    <property type="match status" value="1"/>
</dbReference>
<dbReference type="Proteomes" id="UP000265643">
    <property type="component" value="Unassembled WGS sequence"/>
</dbReference>
<keyword evidence="2" id="KW-1185">Reference proteome</keyword>
<organism evidence="1 2">
    <name type="scientific">Mediterraneibacter butyricigenes</name>
    <dbReference type="NCBI Taxonomy" id="2316025"/>
    <lineage>
        <taxon>Bacteria</taxon>
        <taxon>Bacillati</taxon>
        <taxon>Bacillota</taxon>
        <taxon>Clostridia</taxon>
        <taxon>Lachnospirales</taxon>
        <taxon>Lachnospiraceae</taxon>
        <taxon>Mediterraneibacter</taxon>
    </lineage>
</organism>
<comment type="caution">
    <text evidence="1">The sequence shown here is derived from an EMBL/GenBank/DDBJ whole genome shotgun (WGS) entry which is preliminary data.</text>
</comment>
<evidence type="ECO:0000313" key="2">
    <source>
        <dbReference type="Proteomes" id="UP000265643"/>
    </source>
</evidence>
<dbReference type="InterPro" id="IPR013514">
    <property type="entry name" value="DUF3199_YqbG"/>
</dbReference>
<protein>
    <recommendedName>
        <fullName evidence="3">Phage protein</fullName>
    </recommendedName>
</protein>